<proteinExistence type="predicted"/>
<evidence type="ECO:0000313" key="1">
    <source>
        <dbReference type="EMBL" id="KAF5193339.1"/>
    </source>
</evidence>
<accession>A0A7J6W7E5</accession>
<dbReference type="Proteomes" id="UP000554482">
    <property type="component" value="Unassembled WGS sequence"/>
</dbReference>
<keyword evidence="2" id="KW-1185">Reference proteome</keyword>
<feature type="non-terminal residue" evidence="1">
    <location>
        <position position="142"/>
    </location>
</feature>
<sequence length="142" mass="16071">MEVDVQTPPLLQDCHTFSDVVEKGNEVSQWTPYSMGETAGRSSSYNASIGEGAWHENQQQRHEDQQQQHLHLPTAMIATTNDHGMGSEDQPACLLSFDQYQPTSPQDWNVSTIDDIFNELEDQPACLLSFDQYQPTSPQDWN</sequence>
<evidence type="ECO:0000313" key="2">
    <source>
        <dbReference type="Proteomes" id="UP000554482"/>
    </source>
</evidence>
<gene>
    <name evidence="1" type="ORF">FRX31_017073</name>
</gene>
<dbReference type="AlphaFoldDB" id="A0A7J6W7E5"/>
<reference evidence="1 2" key="1">
    <citation type="submission" date="2020-06" db="EMBL/GenBank/DDBJ databases">
        <title>Transcriptomic and genomic resources for Thalictrum thalictroides and T. hernandezii: Facilitating candidate gene discovery in an emerging model plant lineage.</title>
        <authorList>
            <person name="Arias T."/>
            <person name="Riano-Pachon D.M."/>
            <person name="Di Stilio V.S."/>
        </authorList>
    </citation>
    <scope>NUCLEOTIDE SEQUENCE [LARGE SCALE GENOMIC DNA]</scope>
    <source>
        <strain evidence="2">cv. WT478/WT964</strain>
        <tissue evidence="1">Leaves</tissue>
    </source>
</reference>
<comment type="caution">
    <text evidence="1">The sequence shown here is derived from an EMBL/GenBank/DDBJ whole genome shotgun (WGS) entry which is preliminary data.</text>
</comment>
<organism evidence="1 2">
    <name type="scientific">Thalictrum thalictroides</name>
    <name type="common">Rue-anemone</name>
    <name type="synonym">Anemone thalictroides</name>
    <dbReference type="NCBI Taxonomy" id="46969"/>
    <lineage>
        <taxon>Eukaryota</taxon>
        <taxon>Viridiplantae</taxon>
        <taxon>Streptophyta</taxon>
        <taxon>Embryophyta</taxon>
        <taxon>Tracheophyta</taxon>
        <taxon>Spermatophyta</taxon>
        <taxon>Magnoliopsida</taxon>
        <taxon>Ranunculales</taxon>
        <taxon>Ranunculaceae</taxon>
        <taxon>Thalictroideae</taxon>
        <taxon>Thalictrum</taxon>
    </lineage>
</organism>
<protein>
    <submittedName>
        <fullName evidence="1">Uncharacterized protein</fullName>
    </submittedName>
</protein>
<dbReference type="EMBL" id="JABWDY010020165">
    <property type="protein sequence ID" value="KAF5193339.1"/>
    <property type="molecule type" value="Genomic_DNA"/>
</dbReference>
<name>A0A7J6W7E5_THATH</name>